<dbReference type="SUPFAM" id="SSF46689">
    <property type="entry name" value="Homeodomain-like"/>
    <property type="match status" value="1"/>
</dbReference>
<name>A0A433XHZ6_9BACL</name>
<dbReference type="PROSITE" id="PS50977">
    <property type="entry name" value="HTH_TETR_2"/>
    <property type="match status" value="1"/>
</dbReference>
<dbReference type="Gene3D" id="1.10.357.10">
    <property type="entry name" value="Tetracycline Repressor, domain 2"/>
    <property type="match status" value="1"/>
</dbReference>
<evidence type="ECO:0000259" key="3">
    <source>
        <dbReference type="PROSITE" id="PS50977"/>
    </source>
</evidence>
<dbReference type="PANTHER" id="PTHR43479">
    <property type="entry name" value="ACREF/ENVCD OPERON REPRESSOR-RELATED"/>
    <property type="match status" value="1"/>
</dbReference>
<comment type="caution">
    <text evidence="4">The sequence shown here is derived from an EMBL/GenBank/DDBJ whole genome shotgun (WGS) entry which is preliminary data.</text>
</comment>
<sequence>MSVNPDDPRVIRTRQQLVQAFNELVGEKRNFYSISVHDIAAQAAVNRTTFYAHFQDKYDFLEYWKTEKFQVFVNGRLPDDASLNADNLRILIQTIFDFLLQARQYSTPGDKQFEAIFENAIHKELHRLLLKWLLEANMQGYSRDKVETKALVVSWGVFGSALQWSRNPQSRSVEWMVEEIMEVIWADPQTPKFLDFL</sequence>
<dbReference type="InterPro" id="IPR001647">
    <property type="entry name" value="HTH_TetR"/>
</dbReference>
<keyword evidence="5" id="KW-1185">Reference proteome</keyword>
<dbReference type="RefSeq" id="WP_127198799.1">
    <property type="nucleotide sequence ID" value="NZ_RZNX01000002.1"/>
</dbReference>
<dbReference type="InterPro" id="IPR050624">
    <property type="entry name" value="HTH-type_Tx_Regulator"/>
</dbReference>
<proteinExistence type="predicted"/>
<evidence type="ECO:0000313" key="4">
    <source>
        <dbReference type="EMBL" id="RUT33685.1"/>
    </source>
</evidence>
<dbReference type="EMBL" id="RZNX01000002">
    <property type="protein sequence ID" value="RUT33685.1"/>
    <property type="molecule type" value="Genomic_DNA"/>
</dbReference>
<dbReference type="PANTHER" id="PTHR43479:SF7">
    <property type="entry name" value="TETR-FAMILY TRANSCRIPTIONAL REGULATOR"/>
    <property type="match status" value="1"/>
</dbReference>
<protein>
    <submittedName>
        <fullName evidence="4">TetR family transcriptional regulator</fullName>
    </submittedName>
</protein>
<evidence type="ECO:0000256" key="2">
    <source>
        <dbReference type="PROSITE-ProRule" id="PRU00335"/>
    </source>
</evidence>
<feature type="domain" description="HTH tetR-type" evidence="3">
    <location>
        <begin position="11"/>
        <end position="72"/>
    </location>
</feature>
<gene>
    <name evidence="4" type="ORF">EJP77_08605</name>
</gene>
<dbReference type="Proteomes" id="UP000272464">
    <property type="component" value="Unassembled WGS sequence"/>
</dbReference>
<evidence type="ECO:0000313" key="5">
    <source>
        <dbReference type="Proteomes" id="UP000272464"/>
    </source>
</evidence>
<organism evidence="4 5">
    <name type="scientific">Paenibacillus zeisoli</name>
    <dbReference type="NCBI Taxonomy" id="2496267"/>
    <lineage>
        <taxon>Bacteria</taxon>
        <taxon>Bacillati</taxon>
        <taxon>Bacillota</taxon>
        <taxon>Bacilli</taxon>
        <taxon>Bacillales</taxon>
        <taxon>Paenibacillaceae</taxon>
        <taxon>Paenibacillus</taxon>
    </lineage>
</organism>
<reference evidence="4 5" key="1">
    <citation type="submission" date="2018-12" db="EMBL/GenBank/DDBJ databases">
        <authorList>
            <person name="Sun L."/>
            <person name="Chen Z."/>
        </authorList>
    </citation>
    <scope>NUCLEOTIDE SEQUENCE [LARGE SCALE GENOMIC DNA]</scope>
    <source>
        <strain evidence="4 5">3-5-3</strain>
    </source>
</reference>
<dbReference type="AlphaFoldDB" id="A0A433XHZ6"/>
<dbReference type="OrthoDB" id="9810250at2"/>
<feature type="DNA-binding region" description="H-T-H motif" evidence="2">
    <location>
        <begin position="35"/>
        <end position="54"/>
    </location>
</feature>
<dbReference type="InterPro" id="IPR009057">
    <property type="entry name" value="Homeodomain-like_sf"/>
</dbReference>
<dbReference type="GO" id="GO:0003677">
    <property type="term" value="F:DNA binding"/>
    <property type="evidence" value="ECO:0007669"/>
    <property type="project" value="UniProtKB-UniRule"/>
</dbReference>
<dbReference type="Pfam" id="PF00440">
    <property type="entry name" value="TetR_N"/>
    <property type="match status" value="1"/>
</dbReference>
<accession>A0A433XHZ6</accession>
<evidence type="ECO:0000256" key="1">
    <source>
        <dbReference type="ARBA" id="ARBA00023125"/>
    </source>
</evidence>
<keyword evidence="1 2" id="KW-0238">DNA-binding</keyword>